<dbReference type="RefSeq" id="WP_010492147.1">
    <property type="nucleotide sequence ID" value="NZ_AZCT01000018.1"/>
</dbReference>
<feature type="region of interest" description="Disordered" evidence="1">
    <location>
        <begin position="78"/>
        <end position="97"/>
    </location>
</feature>
<organism evidence="2 3">
    <name type="scientific">Lacticaseibacillus zeae DSM 20178 = KCTC 3804</name>
    <dbReference type="NCBI Taxonomy" id="1423816"/>
    <lineage>
        <taxon>Bacteria</taxon>
        <taxon>Bacillati</taxon>
        <taxon>Bacillota</taxon>
        <taxon>Bacilli</taxon>
        <taxon>Lactobacillales</taxon>
        <taxon>Lactobacillaceae</taxon>
        <taxon>Lacticaseibacillus</taxon>
    </lineage>
</organism>
<sequence length="97" mass="10674">MTGKISYSSDQWSKVVSHAASDNEAVTPAKGSEVAKTSSRNFKALYDEEAVLGQLLKQYTVYAMNDTTKMLSVGQKIQTNDEQDAQAISRASVRRIK</sequence>
<gene>
    <name evidence="2" type="ORF">FD51_GL001178</name>
</gene>
<proteinExistence type="predicted"/>
<reference evidence="2 3" key="1">
    <citation type="journal article" date="2015" name="Genome Announc.">
        <title>Expanding the biotechnology potential of lactobacilli through comparative genomics of 213 strains and associated genera.</title>
        <authorList>
            <person name="Sun Z."/>
            <person name="Harris H.M."/>
            <person name="McCann A."/>
            <person name="Guo C."/>
            <person name="Argimon S."/>
            <person name="Zhang W."/>
            <person name="Yang X."/>
            <person name="Jeffery I.B."/>
            <person name="Cooney J.C."/>
            <person name="Kagawa T.F."/>
            <person name="Liu W."/>
            <person name="Song Y."/>
            <person name="Salvetti E."/>
            <person name="Wrobel A."/>
            <person name="Rasinkangas P."/>
            <person name="Parkhill J."/>
            <person name="Rea M.C."/>
            <person name="O'Sullivan O."/>
            <person name="Ritari J."/>
            <person name="Douillard F.P."/>
            <person name="Paul Ross R."/>
            <person name="Yang R."/>
            <person name="Briner A.E."/>
            <person name="Felis G.E."/>
            <person name="de Vos W.M."/>
            <person name="Barrangou R."/>
            <person name="Klaenhammer T.R."/>
            <person name="Caufield P.W."/>
            <person name="Cui Y."/>
            <person name="Zhang H."/>
            <person name="O'Toole P.W."/>
        </authorList>
    </citation>
    <scope>NUCLEOTIDE SEQUENCE [LARGE SCALE GENOMIC DNA]</scope>
    <source>
        <strain evidence="2 3">DSM 20178</strain>
    </source>
</reference>
<evidence type="ECO:0000313" key="3">
    <source>
        <dbReference type="Proteomes" id="UP000051984"/>
    </source>
</evidence>
<protein>
    <submittedName>
        <fullName evidence="2">Uncharacterized protein</fullName>
    </submittedName>
</protein>
<dbReference type="PATRIC" id="fig|1423816.3.peg.1223"/>
<dbReference type="EMBL" id="AZCT01000018">
    <property type="protein sequence ID" value="KRK11222.1"/>
    <property type="molecule type" value="Genomic_DNA"/>
</dbReference>
<comment type="caution">
    <text evidence="2">The sequence shown here is derived from an EMBL/GenBank/DDBJ whole genome shotgun (WGS) entry which is preliminary data.</text>
</comment>
<evidence type="ECO:0000256" key="1">
    <source>
        <dbReference type="SAM" id="MobiDB-lite"/>
    </source>
</evidence>
<dbReference type="AlphaFoldDB" id="A0A0R1EPE2"/>
<name>A0A0R1EPE2_LACZE</name>
<evidence type="ECO:0000313" key="2">
    <source>
        <dbReference type="EMBL" id="KRK11222.1"/>
    </source>
</evidence>
<accession>A0A0R1EPE2</accession>
<dbReference type="Proteomes" id="UP000051984">
    <property type="component" value="Unassembled WGS sequence"/>
</dbReference>